<dbReference type="AlphaFoldDB" id="C6RH05"/>
<evidence type="ECO:0000313" key="1">
    <source>
        <dbReference type="EMBL" id="EET79361.1"/>
    </source>
</evidence>
<reference evidence="1 2" key="1">
    <citation type="submission" date="2009-07" db="EMBL/GenBank/DDBJ databases">
        <authorList>
            <person name="Madupu R."/>
            <person name="Sebastian Y."/>
            <person name="Durkin A.S."/>
            <person name="Torralba M."/>
            <person name="Methe B."/>
            <person name="Sutton G.G."/>
            <person name="Strausberg R.L."/>
            <person name="Nelson K.E."/>
        </authorList>
    </citation>
    <scope>NUCLEOTIDE SEQUENCE [LARGE SCALE GENOMIC DNA]</scope>
    <source>
        <strain evidence="1 2">RM3277</strain>
    </source>
</reference>
<evidence type="ECO:0000313" key="2">
    <source>
        <dbReference type="Proteomes" id="UP000003107"/>
    </source>
</evidence>
<protein>
    <submittedName>
        <fullName evidence="1">Uncharacterized protein</fullName>
    </submittedName>
</protein>
<organism evidence="1 2">
    <name type="scientific">Campylobacter showae RM3277</name>
    <dbReference type="NCBI Taxonomy" id="553219"/>
    <lineage>
        <taxon>Bacteria</taxon>
        <taxon>Pseudomonadati</taxon>
        <taxon>Campylobacterota</taxon>
        <taxon>Epsilonproteobacteria</taxon>
        <taxon>Campylobacterales</taxon>
        <taxon>Campylobacteraceae</taxon>
        <taxon>Campylobacter</taxon>
    </lineage>
</organism>
<gene>
    <name evidence="1" type="ORF">CAMSH0001_1639</name>
</gene>
<dbReference type="STRING" id="553219.CAMSH0001_1639"/>
<dbReference type="Proteomes" id="UP000003107">
    <property type="component" value="Unassembled WGS sequence"/>
</dbReference>
<name>C6RH05_9BACT</name>
<dbReference type="EMBL" id="ACVQ01000022">
    <property type="protein sequence ID" value="EET79361.1"/>
    <property type="molecule type" value="Genomic_DNA"/>
</dbReference>
<keyword evidence="2" id="KW-1185">Reference proteome</keyword>
<accession>C6RH05</accession>
<proteinExistence type="predicted"/>
<sequence length="48" mass="5423">MFKFANLARRNPHRKNANLKNVRRVSAIAPLNVQWGWWGFGGGRGDAS</sequence>
<comment type="caution">
    <text evidence="1">The sequence shown here is derived from an EMBL/GenBank/DDBJ whole genome shotgun (WGS) entry which is preliminary data.</text>
</comment>